<name>Q24IM8_TETTS</name>
<feature type="compositionally biased region" description="Low complexity" evidence="2">
    <location>
        <begin position="571"/>
        <end position="585"/>
    </location>
</feature>
<dbReference type="Proteomes" id="UP000009168">
    <property type="component" value="Unassembled WGS sequence"/>
</dbReference>
<feature type="region of interest" description="Disordered" evidence="2">
    <location>
        <begin position="1171"/>
        <end position="1193"/>
    </location>
</feature>
<dbReference type="EMBL" id="GG662213">
    <property type="protein sequence ID" value="EAS07597.2"/>
    <property type="molecule type" value="Genomic_DNA"/>
</dbReference>
<evidence type="ECO:0000256" key="2">
    <source>
        <dbReference type="SAM" id="MobiDB-lite"/>
    </source>
</evidence>
<feature type="compositionally biased region" description="Low complexity" evidence="2">
    <location>
        <begin position="1173"/>
        <end position="1190"/>
    </location>
</feature>
<protein>
    <submittedName>
        <fullName evidence="3">Uncharacterized protein</fullName>
    </submittedName>
</protein>
<feature type="region of interest" description="Disordered" evidence="2">
    <location>
        <begin position="385"/>
        <end position="404"/>
    </location>
</feature>
<feature type="region of interest" description="Disordered" evidence="2">
    <location>
        <begin position="422"/>
        <end position="469"/>
    </location>
</feature>
<feature type="compositionally biased region" description="Polar residues" evidence="2">
    <location>
        <begin position="460"/>
        <end position="469"/>
    </location>
</feature>
<evidence type="ECO:0000313" key="4">
    <source>
        <dbReference type="Proteomes" id="UP000009168"/>
    </source>
</evidence>
<feature type="compositionally biased region" description="Polar residues" evidence="2">
    <location>
        <begin position="385"/>
        <end position="403"/>
    </location>
</feature>
<gene>
    <name evidence="3" type="ORF">TTHERM_00918470</name>
</gene>
<feature type="coiled-coil region" evidence="1">
    <location>
        <begin position="72"/>
        <end position="99"/>
    </location>
</feature>
<dbReference type="eggNOG" id="ENOG502SW5P">
    <property type="taxonomic scope" value="Eukaryota"/>
</dbReference>
<proteinExistence type="predicted"/>
<feature type="compositionally biased region" description="Polar residues" evidence="2">
    <location>
        <begin position="553"/>
        <end position="570"/>
    </location>
</feature>
<reference evidence="4" key="1">
    <citation type="journal article" date="2006" name="PLoS Biol.">
        <title>Macronuclear genome sequence of the ciliate Tetrahymena thermophila, a model eukaryote.</title>
        <authorList>
            <person name="Eisen J.A."/>
            <person name="Coyne R.S."/>
            <person name="Wu M."/>
            <person name="Wu D."/>
            <person name="Thiagarajan M."/>
            <person name="Wortman J.R."/>
            <person name="Badger J.H."/>
            <person name="Ren Q."/>
            <person name="Amedeo P."/>
            <person name="Jones K.M."/>
            <person name="Tallon L.J."/>
            <person name="Delcher A.L."/>
            <person name="Salzberg S.L."/>
            <person name="Silva J.C."/>
            <person name="Haas B.J."/>
            <person name="Majoros W.H."/>
            <person name="Farzad M."/>
            <person name="Carlton J.M."/>
            <person name="Smith R.K. Jr."/>
            <person name="Garg J."/>
            <person name="Pearlman R.E."/>
            <person name="Karrer K.M."/>
            <person name="Sun L."/>
            <person name="Manning G."/>
            <person name="Elde N.C."/>
            <person name="Turkewitz A.P."/>
            <person name="Asai D.J."/>
            <person name="Wilkes D.E."/>
            <person name="Wang Y."/>
            <person name="Cai H."/>
            <person name="Collins K."/>
            <person name="Stewart B.A."/>
            <person name="Lee S.R."/>
            <person name="Wilamowska K."/>
            <person name="Weinberg Z."/>
            <person name="Ruzzo W.L."/>
            <person name="Wloga D."/>
            <person name="Gaertig J."/>
            <person name="Frankel J."/>
            <person name="Tsao C.-C."/>
            <person name="Gorovsky M.A."/>
            <person name="Keeling P.J."/>
            <person name="Waller R.F."/>
            <person name="Patron N.J."/>
            <person name="Cherry J.M."/>
            <person name="Stover N.A."/>
            <person name="Krieger C.J."/>
            <person name="del Toro C."/>
            <person name="Ryder H.F."/>
            <person name="Williamson S.C."/>
            <person name="Barbeau R.A."/>
            <person name="Hamilton E.P."/>
            <person name="Orias E."/>
        </authorList>
    </citation>
    <scope>NUCLEOTIDE SEQUENCE [LARGE SCALE GENOMIC DNA]</scope>
    <source>
        <strain evidence="4">SB210</strain>
    </source>
</reference>
<feature type="coiled-coil region" evidence="1">
    <location>
        <begin position="225"/>
        <end position="276"/>
    </location>
</feature>
<feature type="region of interest" description="Disordered" evidence="2">
    <location>
        <begin position="1434"/>
        <end position="1453"/>
    </location>
</feature>
<feature type="region of interest" description="Disordered" evidence="2">
    <location>
        <begin position="553"/>
        <end position="593"/>
    </location>
</feature>
<organism evidence="3 4">
    <name type="scientific">Tetrahymena thermophila (strain SB210)</name>
    <dbReference type="NCBI Taxonomy" id="312017"/>
    <lineage>
        <taxon>Eukaryota</taxon>
        <taxon>Sar</taxon>
        <taxon>Alveolata</taxon>
        <taxon>Ciliophora</taxon>
        <taxon>Intramacronucleata</taxon>
        <taxon>Oligohymenophorea</taxon>
        <taxon>Hymenostomatida</taxon>
        <taxon>Tetrahymenina</taxon>
        <taxon>Tetrahymenidae</taxon>
        <taxon>Tetrahymena</taxon>
    </lineage>
</organism>
<evidence type="ECO:0000313" key="3">
    <source>
        <dbReference type="EMBL" id="EAS07597.2"/>
    </source>
</evidence>
<keyword evidence="4" id="KW-1185">Reference proteome</keyword>
<sequence length="3269" mass="386162">MKRSIKQSSDQTDNQYQMKVQYSLQYIQATKEFWNNQLINFQNEEQQQLISNNQVDIQKKQGNQNLNEIKNLQNFLLKIEQIQKEISHAEEKLNQKQIQNLHQFVLQNMGESLKTEENKSFSLAQSQYDNQQEDYQLMSYKQSNFSKKVSKKTPTPSRKKSPLSYNQKNNKQEQKNRLQGLHFNEYSLFQKQEDLNLENSIQILKLQQYQTDDSKRMSEDSQLIKDRLVQQQQQLKLNEEEYRAQETLSIDESPILNQYQKQIFKLQNKAQQNQSKSQNIYQRLQQRRLSSAFNEKNKNQTSIKINMQELNKDQLFQNYQTQDTSPFFISASPITRKQSAILQSSPKKTYLLQNSLLQNQGKYSSQQPNFNQLVNENEYFCFQQSKSDQQKGQTQQKTNSPSLQDYKLDSQLQNLKNSITQIKKQSSIQQDNENNTDILSARTRKSTIISSQTKKKYKSPPQTYLSSPVTNLSQSGYQFNKQTSILESYNFTYKSNFNAYQLRDINQDVDIHKESNNILLDYFGENIQEEQPNKQEAKYSIKSLRNCQTQMNSPNLRNIQSAREQNQSPSLQNLRRSYNNNNNYNKSDKQNNYFFSKTNNTTISQRKTSLLSNDKKEIQSKRKGMLFQDMLLTQSLSGQLQGNSKINVSTFQAQDQDYRSSSLTPRNEKILINSVQAQLQNTQDQVKNQSNFVYTSSDTIKTSSIQNGQSSEEQSKREMKSSIKMTISNNTNQMDNQDKNNNYNNCQNMIKLIENLKNNQKDKNNIIIPQANNLEQKKQKNFQTISVKAQQILSKQIQSYLKEKPQIRNILNKIKCDENEKVFLQQAQQIQNIKDDTIQSPKLITPHNNVVSIILSKNQVSDQSDEQSDPYFSQKQIKQKQKNLIFQNSNSQCQINEIISLKNIQSAPKENKSSKFITNQEDSNQNFSQYSHAAINSQIKKAVSIYNSQENQKIKQQNNSINNLNQNCTDQIKNAFESYYLGTSQEQKNINENKKKILSAYSQISFKKKKGDLQNSQFQNDDNQPEVLNGNKQDFKRMKYKQNANSKSIYQNSQINSKKRNTFLLKQFSKTNNDLPLRIEFSDISQAKAENLALNESQQQVSNRSTWIFKRIANRIQEQSNFVEKILQKENSAQAVPKIIIPSIQDIDSSILTNNDEKVDFNSKQNLSEIQEKQTSMSLSSKSQAQSSKSPIEKDIQAHQSFQDYIKLNSNQKSQFAQQQKLENSIEKLYKMNLSILSNAQSPKNLSTSLTKQSNQASPIRLEAQKRSQLKVEDSNYKIKLELLQQRSFKKQQENVLEQFSEIKPLDNSSKKISSIKQSQTIKDLTAFSSQNKLKSQFLAVPQNNPGVSQKRSSIHNSPQDFSSVLKNISRSFKIPQWAEQNQKKFPSFFNQQINTVQKKLYNITECFKLIFILNKFFKKVIIRVRQTLQLKNESEQKLQQQNNDKNKNTKEKPLLIKNFLKSNLLQNKILKPQSLTQSLQNQDSINSVQENDSQILSQKENLQIIRILKLKQFKEKAAQASSGMNEQGEPINKLIGFYPSLKFSSFVSNRLHVWKIYYVHKQVTSTTKISNYFLDKRSRIQTEQKEENQENPNEFQFQIKIDDQILKYTFKLSQNLLNILPGNNSFCSTLWPSAFWMFFHNLQTEKNFNIENDLYLNIKRSKSSSISSDKASQVYDQSQNMIIFKDEVEEDNVECIYDDITYKIYETQNNLKFLNFQANKLKKIFELQDIEYIGKLSYLLQQFGIQKGRIVSKINGKTIIFQDLPYDQQMIKYYNSILSLIKRYNIYFNECQDTQIQKANLIQLEKNQINRYLNSQKISNQLQIGLRGSIVGLLQDKIAFLKQNQMSFDKYFSYLQSKPHHILNMFLKKNKSYFLLSANLVFKYDLFQKYVSDKKIPFSIYVMARNMDMNSRVKPIEISQDKLLFFFSEHQIQQEIKSFLFRGSISKFWKINLIQICTMSLEIITNYQYGKQSTKNSKFTYYDQELYLKESINQMIRKNSYLRNLEIDEGQMSYGAVSDSFFMDTEQSKIQKIQFLNSNQNIFDKNFDDIYEKFYIQKREQSLDYNEVDVYNKDYQIKNDFDIIVDKLQNDSDDEDQRKIIFNQQMSQSLPKEVQFEIEAKYSSYNYTKSQTKTYKDNKKLTERLNNYLKERGKVFTIKNQFRGINFLFQIVSNRSYYALINKYKDQSFCQSGDDYFSISNLIPSSQQNDQIYCFLYDYEKKLRYFIIIQEKKQIKLLLNIIEMNLEGFLMEKLIVKQLQNSLLQELFSLKPDTNRYLKIQKYLKNINHTQREKKLRIDCPISVQYHLIVDSKQINNFYHSITRSYTLNFKQLGKCFVNASMLQIKTQDNLSQKKYNDNFNDDESSLSSTHQLLSISGTQNQQNVDNKHISFQFSTLLVLHIMPTNQRYKAYRLILSLADLREMDIIIFKHFQKDFFKESMLQRLVKLVSQQIIKIKTLLGSVLALSSDRVQTIHSASGKKVVLKLSRFNPYQDEDLMLRNFRSSSVINANQNSQSQYNQLEQRNSLLTFQEQENLAKQENKKWRVFIKQLKYTKNKVLKHEYELNDSVFRKKLMHEIIEPRRIILQRVQKFFNREYTLITVFRDVLKNIFVIQIYIPKTCRTIFVQFDMENLKQINAQIINQWIQQKLLFFHNNTQIPPFSSFLYFSQRIQATTKEKLQQIFENEKNEKEQMSIFKWQKINSDIQKKNDHKVPFFNIGTPKSIIKKKIYDELRLSNFSNSVQRSQNINKRVDFEDFQGFSSQAKNVIESNKRQQFKRSVHKKTCIIPNQVNQIQQRRYLQDIINDKLQIIRCRPQNLINYFKSEDIVKNEKFQVFKQITQSLDQGFQQRIENIQLSNMTRFIEMQIWDNIIEDIYFLPNDLKKDIMIMIGDFSFQVQELLHYENLNVDGKQDIQIDICINLIQSIQKPQSVKLRRQQQEHNANLQHMSPTFSLLRQQLLDFYFLPVEFIPYNATTDFNLQINNFQINEKKPQQITINLREIINVFIADGFYKSQSNYQNSRMNYSELKQLCYFILYKIKKQNFLDLIEKKKIKKPKQQNNLIIKGLTLMDKTSIIETPKKIVTDNFANSDCSSKTDRKRTFSFSLYPIKSPVKIDSFQSQDSSYCNDEENREEASSISIKQFDLNQSFLMSRNTSRLSVNFLKPIQLFLENSFYKKTILIDLKNKIFLSTTFYTLQNSFKFVVFRPGCQEKLEKIKNIMYFNDRLFSFKYFFQLKDYQEILRQATLYSSEKLLKEYKNQTKNQKSYY</sequence>
<feature type="coiled-coil region" evidence="1">
    <location>
        <begin position="947"/>
        <end position="974"/>
    </location>
</feature>
<feature type="region of interest" description="Disordered" evidence="2">
    <location>
        <begin position="143"/>
        <end position="174"/>
    </location>
</feature>
<accession>Q24IM8</accession>
<dbReference type="InParanoid" id="Q24IM8"/>
<keyword evidence="1" id="KW-0175">Coiled coil</keyword>
<dbReference type="HOGENOM" id="CLU_225268_0_0_1"/>
<dbReference type="GeneID" id="7840732"/>
<dbReference type="RefSeq" id="XP_001027839.2">
    <property type="nucleotide sequence ID" value="XM_001027839.2"/>
</dbReference>
<feature type="compositionally biased region" description="Low complexity" evidence="2">
    <location>
        <begin position="152"/>
        <end position="169"/>
    </location>
</feature>
<evidence type="ECO:0000256" key="1">
    <source>
        <dbReference type="SAM" id="Coils"/>
    </source>
</evidence>
<dbReference type="KEGG" id="tet:TTHERM_00918470"/>